<sequence length="147" mass="16266">MRIVSLVKYANMNMTEVSDVCALTNEEVAVEKAEFVAAATEIVEHLGTLDFDCEPSNGINNLVFLIAEFVARFLIKRDRCEDCKTLLSKADQPLMDLVDRDKEKMWSSVDLSGSNRVVVGLVRFRKGSIFPGPEDGIGQHSLPSEDG</sequence>
<accession>A0A553P6F3</accession>
<evidence type="ECO:0000313" key="2">
    <source>
        <dbReference type="Proteomes" id="UP000318571"/>
    </source>
</evidence>
<dbReference type="EMBL" id="VCGU01000007">
    <property type="protein sequence ID" value="TRY73266.1"/>
    <property type="molecule type" value="Genomic_DNA"/>
</dbReference>
<evidence type="ECO:0000313" key="1">
    <source>
        <dbReference type="EMBL" id="TRY73266.1"/>
    </source>
</evidence>
<organism evidence="1 2">
    <name type="scientific">Tigriopus californicus</name>
    <name type="common">Marine copepod</name>
    <dbReference type="NCBI Taxonomy" id="6832"/>
    <lineage>
        <taxon>Eukaryota</taxon>
        <taxon>Metazoa</taxon>
        <taxon>Ecdysozoa</taxon>
        <taxon>Arthropoda</taxon>
        <taxon>Crustacea</taxon>
        <taxon>Multicrustacea</taxon>
        <taxon>Hexanauplia</taxon>
        <taxon>Copepoda</taxon>
        <taxon>Harpacticoida</taxon>
        <taxon>Harpacticidae</taxon>
        <taxon>Tigriopus</taxon>
    </lineage>
</organism>
<proteinExistence type="predicted"/>
<reference evidence="1 2" key="1">
    <citation type="journal article" date="2018" name="Nat. Ecol. Evol.">
        <title>Genomic signatures of mitonuclear coevolution across populations of Tigriopus californicus.</title>
        <authorList>
            <person name="Barreto F.S."/>
            <person name="Watson E.T."/>
            <person name="Lima T.G."/>
            <person name="Willett C.S."/>
            <person name="Edmands S."/>
            <person name="Li W."/>
            <person name="Burton R.S."/>
        </authorList>
    </citation>
    <scope>NUCLEOTIDE SEQUENCE [LARGE SCALE GENOMIC DNA]</scope>
    <source>
        <strain evidence="1 2">San Diego</strain>
    </source>
</reference>
<comment type="caution">
    <text evidence="1">The sequence shown here is derived from an EMBL/GenBank/DDBJ whole genome shotgun (WGS) entry which is preliminary data.</text>
</comment>
<name>A0A553P6F3_TIGCA</name>
<protein>
    <submittedName>
        <fullName evidence="1">Uncharacterized protein</fullName>
    </submittedName>
</protein>
<dbReference type="AlphaFoldDB" id="A0A553P6F3"/>
<dbReference type="Proteomes" id="UP000318571">
    <property type="component" value="Chromosome 3"/>
</dbReference>
<gene>
    <name evidence="1" type="ORF">TCAL_14640</name>
</gene>
<keyword evidence="2" id="KW-1185">Reference proteome</keyword>